<keyword evidence="14" id="KW-1185">Reference proteome</keyword>
<organism evidence="13 14">
    <name type="scientific">Chryseolinea lacunae</name>
    <dbReference type="NCBI Taxonomy" id="2801331"/>
    <lineage>
        <taxon>Bacteria</taxon>
        <taxon>Pseudomonadati</taxon>
        <taxon>Bacteroidota</taxon>
        <taxon>Cytophagia</taxon>
        <taxon>Cytophagales</taxon>
        <taxon>Fulvivirgaceae</taxon>
        <taxon>Chryseolinea</taxon>
    </lineage>
</organism>
<evidence type="ECO:0000256" key="3">
    <source>
        <dbReference type="ARBA" id="ARBA00022553"/>
    </source>
</evidence>
<keyword evidence="6" id="KW-0418">Kinase</keyword>
<dbReference type="Gene3D" id="1.25.40.10">
    <property type="entry name" value="Tetratricopeptide repeat domain"/>
    <property type="match status" value="2"/>
</dbReference>
<dbReference type="InterPro" id="IPR005467">
    <property type="entry name" value="His_kinase_dom"/>
</dbReference>
<evidence type="ECO:0000256" key="8">
    <source>
        <dbReference type="ARBA" id="ARBA00023012"/>
    </source>
</evidence>
<keyword evidence="11" id="KW-1133">Transmembrane helix</keyword>
<accession>A0ABS1KZN2</accession>
<keyword evidence="10" id="KW-0175">Coiled coil</keyword>
<dbReference type="SMART" id="SM00028">
    <property type="entry name" value="TPR"/>
    <property type="match status" value="5"/>
</dbReference>
<feature type="transmembrane region" description="Helical" evidence="11">
    <location>
        <begin position="545"/>
        <end position="564"/>
    </location>
</feature>
<evidence type="ECO:0000256" key="4">
    <source>
        <dbReference type="ARBA" id="ARBA00022679"/>
    </source>
</evidence>
<dbReference type="SUPFAM" id="SSF48452">
    <property type="entry name" value="TPR-like"/>
    <property type="match status" value="3"/>
</dbReference>
<evidence type="ECO:0000256" key="11">
    <source>
        <dbReference type="SAM" id="Phobius"/>
    </source>
</evidence>
<comment type="catalytic activity">
    <reaction evidence="1">
        <text>ATP + protein L-histidine = ADP + protein N-phospho-L-histidine.</text>
        <dbReference type="EC" id="2.7.13.3"/>
    </reaction>
</comment>
<dbReference type="CDD" id="cd00082">
    <property type="entry name" value="HisKA"/>
    <property type="match status" value="1"/>
</dbReference>
<dbReference type="SMART" id="SM00388">
    <property type="entry name" value="HisKA"/>
    <property type="match status" value="1"/>
</dbReference>
<sequence>MPRVSEAQQVNVDSLLAAVGKQSGKDLMTTYRELSIYCLEDKIDFDRALVYARRSDSVALTIHSASGHADALCLQGAILSQIERGEEAAVVLKAGEEAARAASDTLLVEKCLRILARNYLKMGQHELATTYINKAIATDKRYGFHRELVFNLRTKARIRMGVFDFEEAKKIFDEAVYQLKVHPDPRTSMLVFESYATLLHDLNQFNDALHYIEQSVAIATALKDTVALANGYNIQATILKASGDYRKSHVFYQKALELNYSINNLPGMHRNLSNISDAYYHTGDLKNAFITLDSCIRLSAKHSGGHETEAVMRTNLGMVYTAIGDYEQAHRVLNDAHKIDFDSQRNDWEIYYRLAALFEKENKPDSALFMNLLGYQKDVRESSRQVLRLQRAKILSALHRMDSAAYYLNQVRLALARRHGPEGVVQVQDRIQLNYLLVLAFHEQQAGNVQDAALHYQKVAGKLDFWDNMETFKALYACYKAGNQPAAALTAFESYQQLRDSINNNLALYHQFESLTRFRTLEKEKENAQLQADKIASADRVRNTYTLAAAVAGVLLMLAGFYFYTSRKNQKANEVLTLNNEEKERQRLRAEDALRELKETEAQLILAEKTSTIGQMIAGIAHEVNNPLNFILSGVEALRERMADLKNVEDHSNKTPEVKAEVDETLADIDLLTDTIGKGASRTKIIIDGLLKISRDHGGVFSSTNLLENLDMALLFLKPVIAQKNITTSITHGEVPLLTLNAGEINQAFVNILLNAVQAISMKGTINIHIDTLEDNIRIVIRDSGQGIAPENLNKIFDPFFTTKEVGRGIGLGLSIARKIIANHGGTIHIDSEQNTGTTVTVMLPC</sequence>
<evidence type="ECO:0000256" key="9">
    <source>
        <dbReference type="PROSITE-ProRule" id="PRU00339"/>
    </source>
</evidence>
<comment type="caution">
    <text evidence="13">The sequence shown here is derived from an EMBL/GenBank/DDBJ whole genome shotgun (WGS) entry which is preliminary data.</text>
</comment>
<evidence type="ECO:0000256" key="2">
    <source>
        <dbReference type="ARBA" id="ARBA00012438"/>
    </source>
</evidence>
<reference evidence="13 14" key="1">
    <citation type="submission" date="2021-01" db="EMBL/GenBank/DDBJ databases">
        <title>Chryseolinea sp. Jin1 Genome sequencing and assembly.</title>
        <authorList>
            <person name="Kim I."/>
        </authorList>
    </citation>
    <scope>NUCLEOTIDE SEQUENCE [LARGE SCALE GENOMIC DNA]</scope>
    <source>
        <strain evidence="13 14">Jin1</strain>
    </source>
</reference>
<dbReference type="Gene3D" id="3.30.565.10">
    <property type="entry name" value="Histidine kinase-like ATPase, C-terminal domain"/>
    <property type="match status" value="1"/>
</dbReference>
<evidence type="ECO:0000256" key="5">
    <source>
        <dbReference type="ARBA" id="ARBA00022741"/>
    </source>
</evidence>
<dbReference type="PROSITE" id="PS50109">
    <property type="entry name" value="HIS_KIN"/>
    <property type="match status" value="1"/>
</dbReference>
<protein>
    <recommendedName>
        <fullName evidence="2">histidine kinase</fullName>
        <ecNumber evidence="2">2.7.13.3</ecNumber>
    </recommendedName>
</protein>
<dbReference type="SMART" id="SM00387">
    <property type="entry name" value="HATPase_c"/>
    <property type="match status" value="1"/>
</dbReference>
<dbReference type="PRINTS" id="PR00344">
    <property type="entry name" value="BCTRLSENSOR"/>
</dbReference>
<dbReference type="PANTHER" id="PTHR43065:SF10">
    <property type="entry name" value="PEROXIDE STRESS-ACTIVATED HISTIDINE KINASE MAK3"/>
    <property type="match status" value="1"/>
</dbReference>
<dbReference type="Gene3D" id="1.10.287.130">
    <property type="match status" value="1"/>
</dbReference>
<feature type="coiled-coil region" evidence="10">
    <location>
        <begin position="571"/>
        <end position="610"/>
    </location>
</feature>
<feature type="repeat" description="TPR" evidence="9">
    <location>
        <begin position="310"/>
        <end position="343"/>
    </location>
</feature>
<dbReference type="InterPro" id="IPR036890">
    <property type="entry name" value="HATPase_C_sf"/>
</dbReference>
<keyword evidence="4" id="KW-0808">Transferase</keyword>
<evidence type="ECO:0000256" key="7">
    <source>
        <dbReference type="ARBA" id="ARBA00022840"/>
    </source>
</evidence>
<dbReference type="Proteomes" id="UP000613030">
    <property type="component" value="Unassembled WGS sequence"/>
</dbReference>
<dbReference type="InterPro" id="IPR003594">
    <property type="entry name" value="HATPase_dom"/>
</dbReference>
<dbReference type="EC" id="2.7.13.3" evidence="2"/>
<dbReference type="PANTHER" id="PTHR43065">
    <property type="entry name" value="SENSOR HISTIDINE KINASE"/>
    <property type="match status" value="1"/>
</dbReference>
<evidence type="ECO:0000256" key="1">
    <source>
        <dbReference type="ARBA" id="ARBA00000085"/>
    </source>
</evidence>
<feature type="domain" description="Histidine kinase" evidence="12">
    <location>
        <begin position="619"/>
        <end position="846"/>
    </location>
</feature>
<dbReference type="PROSITE" id="PS50005">
    <property type="entry name" value="TPR"/>
    <property type="match status" value="1"/>
</dbReference>
<keyword evidence="11" id="KW-0472">Membrane</keyword>
<keyword evidence="11" id="KW-0812">Transmembrane</keyword>
<dbReference type="RefSeq" id="WP_202013773.1">
    <property type="nucleotide sequence ID" value="NZ_JAERRB010000009.1"/>
</dbReference>
<dbReference type="Pfam" id="PF13424">
    <property type="entry name" value="TPR_12"/>
    <property type="match status" value="1"/>
</dbReference>
<dbReference type="InterPro" id="IPR036097">
    <property type="entry name" value="HisK_dim/P_sf"/>
</dbReference>
<keyword evidence="8" id="KW-0902">Two-component regulatory system</keyword>
<dbReference type="InterPro" id="IPR019734">
    <property type="entry name" value="TPR_rpt"/>
</dbReference>
<dbReference type="Pfam" id="PF02518">
    <property type="entry name" value="HATPase_c"/>
    <property type="match status" value="1"/>
</dbReference>
<keyword evidence="3" id="KW-0597">Phosphoprotein</keyword>
<gene>
    <name evidence="13" type="ORF">JI741_23035</name>
</gene>
<evidence type="ECO:0000313" key="13">
    <source>
        <dbReference type="EMBL" id="MBL0744127.1"/>
    </source>
</evidence>
<dbReference type="InterPro" id="IPR011990">
    <property type="entry name" value="TPR-like_helical_dom_sf"/>
</dbReference>
<evidence type="ECO:0000256" key="6">
    <source>
        <dbReference type="ARBA" id="ARBA00022777"/>
    </source>
</evidence>
<evidence type="ECO:0000313" key="14">
    <source>
        <dbReference type="Proteomes" id="UP000613030"/>
    </source>
</evidence>
<evidence type="ECO:0000256" key="10">
    <source>
        <dbReference type="SAM" id="Coils"/>
    </source>
</evidence>
<dbReference type="InterPro" id="IPR003661">
    <property type="entry name" value="HisK_dim/P_dom"/>
</dbReference>
<proteinExistence type="predicted"/>
<dbReference type="SUPFAM" id="SSF47384">
    <property type="entry name" value="Homodimeric domain of signal transducing histidine kinase"/>
    <property type="match status" value="1"/>
</dbReference>
<keyword evidence="9" id="KW-0802">TPR repeat</keyword>
<keyword evidence="5" id="KW-0547">Nucleotide-binding</keyword>
<evidence type="ECO:0000259" key="12">
    <source>
        <dbReference type="PROSITE" id="PS50109"/>
    </source>
</evidence>
<dbReference type="InterPro" id="IPR004358">
    <property type="entry name" value="Sig_transdc_His_kin-like_C"/>
</dbReference>
<name>A0ABS1KZN2_9BACT</name>
<dbReference type="SUPFAM" id="SSF55874">
    <property type="entry name" value="ATPase domain of HSP90 chaperone/DNA topoisomerase II/histidine kinase"/>
    <property type="match status" value="1"/>
</dbReference>
<dbReference type="EMBL" id="JAERRB010000009">
    <property type="protein sequence ID" value="MBL0744127.1"/>
    <property type="molecule type" value="Genomic_DNA"/>
</dbReference>
<keyword evidence="7" id="KW-0067">ATP-binding</keyword>